<reference evidence="2 3" key="1">
    <citation type="submission" date="2018-11" db="EMBL/GenBank/DDBJ databases">
        <authorList>
            <consortium name="Pathogen Informatics"/>
        </authorList>
    </citation>
    <scope>NUCLEOTIDE SEQUENCE [LARGE SCALE GENOMIC DNA]</scope>
</reference>
<dbReference type="AlphaFoldDB" id="A0A3P7F2D3"/>
<dbReference type="EMBL" id="UYWX01002534">
    <property type="protein sequence ID" value="VDM22749.1"/>
    <property type="molecule type" value="Genomic_DNA"/>
</dbReference>
<dbReference type="Proteomes" id="UP000274429">
    <property type="component" value="Unassembled WGS sequence"/>
</dbReference>
<gene>
    <name evidence="2" type="ORF">TTAC_LOCUS3497</name>
</gene>
<sequence length="76" mass="8331">MRWHNSSDKLAVERADLELAKRLQAEEEAAYLKQASESASQSPSCSPSHHRQNGGGYGQTMSSSWVSLCFESICLG</sequence>
<evidence type="ECO:0000313" key="2">
    <source>
        <dbReference type="EMBL" id="VDM22749.1"/>
    </source>
</evidence>
<keyword evidence="3" id="KW-1185">Reference proteome</keyword>
<feature type="compositionally biased region" description="Low complexity" evidence="1">
    <location>
        <begin position="34"/>
        <end position="47"/>
    </location>
</feature>
<organism evidence="2 3">
    <name type="scientific">Hydatigena taeniaeformis</name>
    <name type="common">Feline tapeworm</name>
    <name type="synonym">Taenia taeniaeformis</name>
    <dbReference type="NCBI Taxonomy" id="6205"/>
    <lineage>
        <taxon>Eukaryota</taxon>
        <taxon>Metazoa</taxon>
        <taxon>Spiralia</taxon>
        <taxon>Lophotrochozoa</taxon>
        <taxon>Platyhelminthes</taxon>
        <taxon>Cestoda</taxon>
        <taxon>Eucestoda</taxon>
        <taxon>Cyclophyllidea</taxon>
        <taxon>Taeniidae</taxon>
        <taxon>Hydatigera</taxon>
    </lineage>
</organism>
<proteinExistence type="predicted"/>
<evidence type="ECO:0000313" key="3">
    <source>
        <dbReference type="Proteomes" id="UP000274429"/>
    </source>
</evidence>
<feature type="region of interest" description="Disordered" evidence="1">
    <location>
        <begin position="31"/>
        <end position="57"/>
    </location>
</feature>
<name>A0A3P7F2D3_HYDTA</name>
<accession>A0A3P7F2D3</accession>
<evidence type="ECO:0000256" key="1">
    <source>
        <dbReference type="SAM" id="MobiDB-lite"/>
    </source>
</evidence>
<protein>
    <submittedName>
        <fullName evidence="2">Uncharacterized protein</fullName>
    </submittedName>
</protein>